<dbReference type="Pfam" id="PF12146">
    <property type="entry name" value="Hydrolase_4"/>
    <property type="match status" value="1"/>
</dbReference>
<protein>
    <recommendedName>
        <fullName evidence="1">Serine aminopeptidase S33 domain-containing protein</fullName>
    </recommendedName>
</protein>
<dbReference type="Proteomes" id="UP001157974">
    <property type="component" value="Unassembled WGS sequence"/>
</dbReference>
<proteinExistence type="predicted"/>
<reference evidence="2 3" key="1">
    <citation type="journal article" date="2023" name="Nat. Commun.">
        <title>Origin of minicircular mitochondrial genomes in red algae.</title>
        <authorList>
            <person name="Lee Y."/>
            <person name="Cho C.H."/>
            <person name="Lee Y.M."/>
            <person name="Park S.I."/>
            <person name="Yang J.H."/>
            <person name="West J.A."/>
            <person name="Bhattacharya D."/>
            <person name="Yoon H.S."/>
        </authorList>
    </citation>
    <scope>NUCLEOTIDE SEQUENCE [LARGE SCALE GENOMIC DNA]</scope>
    <source>
        <strain evidence="2 3">CCMP1338</strain>
        <tissue evidence="2">Whole cell</tissue>
    </source>
</reference>
<comment type="caution">
    <text evidence="2">The sequence shown here is derived from an EMBL/GenBank/DDBJ whole genome shotgun (WGS) entry which is preliminary data.</text>
</comment>
<evidence type="ECO:0000313" key="3">
    <source>
        <dbReference type="Proteomes" id="UP001157974"/>
    </source>
</evidence>
<dbReference type="SUPFAM" id="SSF53474">
    <property type="entry name" value="alpha/beta-Hydrolases"/>
    <property type="match status" value="1"/>
</dbReference>
<feature type="domain" description="Serine aminopeptidase S33" evidence="1">
    <location>
        <begin position="57"/>
        <end position="276"/>
    </location>
</feature>
<dbReference type="AlphaFoldDB" id="A0AAV8V3J6"/>
<dbReference type="EMBL" id="JAMWBK010000001">
    <property type="protein sequence ID" value="KAJ8908551.1"/>
    <property type="molecule type" value="Genomic_DNA"/>
</dbReference>
<dbReference type="PANTHER" id="PTHR11614">
    <property type="entry name" value="PHOSPHOLIPASE-RELATED"/>
    <property type="match status" value="1"/>
</dbReference>
<keyword evidence="3" id="KW-1185">Reference proteome</keyword>
<dbReference type="InterPro" id="IPR051044">
    <property type="entry name" value="MAG_DAG_Lipase"/>
</dbReference>
<sequence>MESGDILSGDAEADKLLLEKVNAECSVNWGVFGCDAFEGWDGGARFWRSWRPSEDEELKGAVIVVHGLHGHSGRYEHVAKLLVSHGYSTFSFDGQGHGRSSGARGHLKSLDGLLTDLKKFHSIIAVQETGKPVYALGHSMGGMIAIVASLTVELDGIFASAPSLKVGASPIQATVIKVLSAIAPKLVVKSLKGNLEGDTDPFMYRGGIDSRGANEILKGVKSLQAKKAQLKVPLAIAHSLHDEVCDPTGSKAFIESLDLPGKKLYLYDDIKVHELLSPQTYERVLSDMLDFINSLS</sequence>
<accession>A0AAV8V3J6</accession>
<dbReference type="InterPro" id="IPR022742">
    <property type="entry name" value="Hydrolase_4"/>
</dbReference>
<evidence type="ECO:0000259" key="1">
    <source>
        <dbReference type="Pfam" id="PF12146"/>
    </source>
</evidence>
<dbReference type="InterPro" id="IPR029058">
    <property type="entry name" value="AB_hydrolase_fold"/>
</dbReference>
<name>A0AAV8V3J6_9RHOD</name>
<evidence type="ECO:0000313" key="2">
    <source>
        <dbReference type="EMBL" id="KAJ8908551.1"/>
    </source>
</evidence>
<dbReference type="Gene3D" id="3.40.50.1820">
    <property type="entry name" value="alpha/beta hydrolase"/>
    <property type="match status" value="1"/>
</dbReference>
<organism evidence="2 3">
    <name type="scientific">Rhodosorus marinus</name>
    <dbReference type="NCBI Taxonomy" id="101924"/>
    <lineage>
        <taxon>Eukaryota</taxon>
        <taxon>Rhodophyta</taxon>
        <taxon>Stylonematophyceae</taxon>
        <taxon>Stylonematales</taxon>
        <taxon>Stylonemataceae</taxon>
        <taxon>Rhodosorus</taxon>
    </lineage>
</organism>
<gene>
    <name evidence="2" type="ORF">NDN08_005257</name>
</gene>